<proteinExistence type="predicted"/>
<dbReference type="Proteomes" id="UP001213691">
    <property type="component" value="Unassembled WGS sequence"/>
</dbReference>
<accession>A0ABT5TID4</accession>
<evidence type="ECO:0000313" key="2">
    <source>
        <dbReference type="Proteomes" id="UP001213691"/>
    </source>
</evidence>
<name>A0ABT5TID4_9GAMM</name>
<evidence type="ECO:0008006" key="3">
    <source>
        <dbReference type="Google" id="ProtNLM"/>
    </source>
</evidence>
<reference evidence="1 2" key="1">
    <citation type="submission" date="2023-02" db="EMBL/GenBank/DDBJ databases">
        <title>Genome sequence of Shewanella metallivivens ER-Te-42B-Light, sp. nov., enriched from sulfide tube worms (Riftia pachyptila) isolated from Explorer Ridge in the Pacific Ocean.</title>
        <authorList>
            <person name="Maltman C."/>
            <person name="Kuzyk S.B."/>
            <person name="Kyndt J.A."/>
            <person name="Yurkov V."/>
        </authorList>
    </citation>
    <scope>NUCLEOTIDE SEQUENCE [LARGE SCALE GENOMIC DNA]</scope>
    <source>
        <strain evidence="1 2">ER-Te-42B-Light</strain>
    </source>
</reference>
<gene>
    <name evidence="1" type="ORF">PQR79_00620</name>
</gene>
<keyword evidence="2" id="KW-1185">Reference proteome</keyword>
<dbReference type="EMBL" id="JAQQPZ010000001">
    <property type="protein sequence ID" value="MDD8057644.1"/>
    <property type="molecule type" value="Genomic_DNA"/>
</dbReference>
<organism evidence="1 2">
    <name type="scientific">Shewanella metallivivens</name>
    <dbReference type="NCBI Taxonomy" id="2872342"/>
    <lineage>
        <taxon>Bacteria</taxon>
        <taxon>Pseudomonadati</taxon>
        <taxon>Pseudomonadota</taxon>
        <taxon>Gammaproteobacteria</taxon>
        <taxon>Alteromonadales</taxon>
        <taxon>Shewanellaceae</taxon>
        <taxon>Shewanella</taxon>
    </lineage>
</organism>
<comment type="caution">
    <text evidence="1">The sequence shown here is derived from an EMBL/GenBank/DDBJ whole genome shotgun (WGS) entry which is preliminary data.</text>
</comment>
<evidence type="ECO:0000313" key="1">
    <source>
        <dbReference type="EMBL" id="MDD8057644.1"/>
    </source>
</evidence>
<protein>
    <recommendedName>
        <fullName evidence="3">DUF3541 domain-containing protein</fullName>
    </recommendedName>
</protein>
<sequence>MSITLYFRQFFILLMLFGLGGLLPFVFNQGVASAYHFKSSYYLNAWEGKTTVDEIEYRDAYSAALNAYERDSLSPHYRIRLSKVMEWGVYLGFDSFSNDEFNTLLSGAIALRHNWPSAYSDYGFNLAFYQDKPDLAFEQLRIGLEYGPFEPEVIQKILTIGFAYWSTLSMDDKYLVFESLKLAPTMNNATRNHLVKSVSLYDKKSLVCSYYSYLPEPLPENTANWIAHNLCKTT</sequence>
<dbReference type="RefSeq" id="WP_238105977.1">
    <property type="nucleotide sequence ID" value="NZ_JAQQPZ010000001.1"/>
</dbReference>